<keyword evidence="3 8" id="KW-0812">Transmembrane</keyword>
<keyword evidence="5 8" id="KW-0472">Membrane</keyword>
<dbReference type="AlphaFoldDB" id="A0A2Y9CA21"/>
<evidence type="ECO:0000256" key="8">
    <source>
        <dbReference type="SAM" id="Phobius"/>
    </source>
</evidence>
<comment type="subcellular location">
    <subcellularLocation>
        <location evidence="1">Cell membrane</location>
        <topology evidence="1">Multi-pass membrane protein</topology>
    </subcellularLocation>
</comment>
<dbReference type="RefSeq" id="WP_109731283.1">
    <property type="nucleotide sequence ID" value="NZ_BAAACK010000026.1"/>
</dbReference>
<dbReference type="Gene3D" id="1.10.287.2610">
    <property type="match status" value="1"/>
</dbReference>
<evidence type="ECO:0000256" key="5">
    <source>
        <dbReference type="ARBA" id="ARBA00023136"/>
    </source>
</evidence>
<keyword evidence="11" id="KW-1185">Reference proteome</keyword>
<feature type="domain" description="ABC3 transporter permease C-terminal" evidence="9">
    <location>
        <begin position="499"/>
        <end position="612"/>
    </location>
</feature>
<keyword evidence="6" id="KW-0175">Coiled coil</keyword>
<dbReference type="InterPro" id="IPR003838">
    <property type="entry name" value="ABC3_permease_C"/>
</dbReference>
<feature type="region of interest" description="Disordered" evidence="7">
    <location>
        <begin position="416"/>
        <end position="446"/>
    </location>
</feature>
<dbReference type="OrthoDB" id="5137249at2"/>
<feature type="domain" description="ABC3 transporter permease C-terminal" evidence="9">
    <location>
        <begin position="902"/>
        <end position="1019"/>
    </location>
</feature>
<evidence type="ECO:0000256" key="1">
    <source>
        <dbReference type="ARBA" id="ARBA00004651"/>
    </source>
</evidence>
<name>A0A2Y9CA21_9FIRM</name>
<dbReference type="InterPro" id="IPR038766">
    <property type="entry name" value="Membrane_comp_ABC_pdt"/>
</dbReference>
<gene>
    <name evidence="10" type="ORF">A8806_106173</name>
</gene>
<evidence type="ECO:0000256" key="7">
    <source>
        <dbReference type="SAM" id="MobiDB-lite"/>
    </source>
</evidence>
<dbReference type="Proteomes" id="UP000245845">
    <property type="component" value="Unassembled WGS sequence"/>
</dbReference>
<feature type="transmembrane region" description="Helical" evidence="8">
    <location>
        <begin position="952"/>
        <end position="973"/>
    </location>
</feature>
<evidence type="ECO:0000256" key="2">
    <source>
        <dbReference type="ARBA" id="ARBA00022475"/>
    </source>
</evidence>
<dbReference type="PANTHER" id="PTHR30287:SF1">
    <property type="entry name" value="INNER MEMBRANE PROTEIN"/>
    <property type="match status" value="1"/>
</dbReference>
<sequence length="1028" mass="115240">MSKKALRKDFYMEIRRSLGRFLSIFFIVAIGVAFFSGIRSAEPDMRLSGDAYFDEKNLMDIKVVSTLGLTKDDLKALQEVDGIQKAEAGYSTDALCSVYDSKKVVHITSLLPSMNEVTVEEGRLPQKSGECAVDVDFLSSSEYKIGDKITFTSGNDDDIKDTLKNDTFTIVGSVSSPCYISFHRGSSTIGTGSVSGFVCVPESSFDMDVYTELYAAVDGAKELTAFTDEYDDRVEAVMDEVEKIRKTRENARYKEIVDEANEKLDDAKKELDDARQEANEKLNDAKAKLDDGRNKLNDARTEIADGYAKLEDSSNQLNEKQAEVDQGYADLNAQTDTLNEKIEELNQAKEQYAALVSSGMTDPQTLGTLQVMEASIAEGDQQIEAARAQIEEAAAQLNDGQQQINDGWAQVEQGRNDLADAESEISSKEQELNDAQKEYDDAKKEADTKIADGEKKIQDAEDDIRKIDHAKWYIYDRSTLTEYTGYGENADRMKAIGQVFPVLFFLVAALISLTTMTRMVEEQRTLIGTLKALGYERHSIAGKYLGYACLATVSGSILGILIGEKILPYIIITAYGIMYQHMPNVEIPYNMFYGLTASAAALACTLLATIFSCFNEMREQAAELMRPPAPKQGKRVFMERIPFIWKHLSFIWKATVRNLIRYKKRFFMTVFGIGGCMALLLVGFGLKDSIFDIAVFQYNDIQLYDGNIILDEDASNEQKEESFDILTSDSRVESTAENLLQQIEVSHGKVTKDVYLNVPRNVEGFSDFVVFKNRITGEHYKLDDKGAILNEKMAKTLDVKAGDTIRIKDDDKGEIEVRIENICENYMGHYLYMTPGLYEELYGKAPDYNSIYYKMKAGKEGQIEKVGESILETKGALSVSYTNTLQDQLDSMLSSLDIVLIVLVISAGMLAFVVLYNLNNINITERQRELATLKVLGFYDNEVSAYVYRENIILTVIGALFGMFLGKLLHQFVIVTVEIDSVMFGREIDPSSFVYSFLITIGFSLFVNAVMYFKLKRINMVESLKSVE</sequence>
<comment type="caution">
    <text evidence="10">The sequence shown here is derived from an EMBL/GenBank/DDBJ whole genome shotgun (WGS) entry which is preliminary data.</text>
</comment>
<protein>
    <submittedName>
        <fullName evidence="10">Putative ABC transport system permease protein</fullName>
    </submittedName>
</protein>
<feature type="transmembrane region" description="Helical" evidence="8">
    <location>
        <begin position="993"/>
        <end position="1013"/>
    </location>
</feature>
<feature type="transmembrane region" description="Helical" evidence="8">
    <location>
        <begin position="544"/>
        <end position="571"/>
    </location>
</feature>
<evidence type="ECO:0000256" key="3">
    <source>
        <dbReference type="ARBA" id="ARBA00022692"/>
    </source>
</evidence>
<proteinExistence type="predicted"/>
<feature type="coiled-coil region" evidence="6">
    <location>
        <begin position="243"/>
        <end position="302"/>
    </location>
</feature>
<organism evidence="10 11">
    <name type="scientific">Faecalicatena orotica</name>
    <dbReference type="NCBI Taxonomy" id="1544"/>
    <lineage>
        <taxon>Bacteria</taxon>
        <taxon>Bacillati</taxon>
        <taxon>Bacillota</taxon>
        <taxon>Clostridia</taxon>
        <taxon>Lachnospirales</taxon>
        <taxon>Lachnospiraceae</taxon>
        <taxon>Faecalicatena</taxon>
    </lineage>
</organism>
<evidence type="ECO:0000313" key="11">
    <source>
        <dbReference type="Proteomes" id="UP000245845"/>
    </source>
</evidence>
<evidence type="ECO:0000256" key="4">
    <source>
        <dbReference type="ARBA" id="ARBA00022989"/>
    </source>
</evidence>
<dbReference type="EMBL" id="QGDL01000006">
    <property type="protein sequence ID" value="PWJ29436.1"/>
    <property type="molecule type" value="Genomic_DNA"/>
</dbReference>
<reference evidence="10 11" key="1">
    <citation type="submission" date="2018-05" db="EMBL/GenBank/DDBJ databases">
        <title>The Hungate 1000. A catalogue of reference genomes from the rumen microbiome.</title>
        <authorList>
            <person name="Kelly W."/>
        </authorList>
    </citation>
    <scope>NUCLEOTIDE SEQUENCE [LARGE SCALE GENOMIC DNA]</scope>
    <source>
        <strain evidence="10 11">NLAE-zl-C242</strain>
    </source>
</reference>
<dbReference type="PANTHER" id="PTHR30287">
    <property type="entry name" value="MEMBRANE COMPONENT OF PREDICTED ABC SUPERFAMILY METABOLITE UPTAKE TRANSPORTER"/>
    <property type="match status" value="1"/>
</dbReference>
<keyword evidence="4 8" id="KW-1133">Transmembrane helix</keyword>
<feature type="transmembrane region" description="Helical" evidence="8">
    <location>
        <begin position="495"/>
        <end position="514"/>
    </location>
</feature>
<evidence type="ECO:0000259" key="9">
    <source>
        <dbReference type="Pfam" id="PF02687"/>
    </source>
</evidence>
<dbReference type="GO" id="GO:0005886">
    <property type="term" value="C:plasma membrane"/>
    <property type="evidence" value="ECO:0007669"/>
    <property type="project" value="UniProtKB-SubCell"/>
</dbReference>
<evidence type="ECO:0000313" key="10">
    <source>
        <dbReference type="EMBL" id="PWJ29436.1"/>
    </source>
</evidence>
<evidence type="ECO:0000256" key="6">
    <source>
        <dbReference type="SAM" id="Coils"/>
    </source>
</evidence>
<feature type="transmembrane region" description="Helical" evidence="8">
    <location>
        <begin position="666"/>
        <end position="686"/>
    </location>
</feature>
<feature type="transmembrane region" description="Helical" evidence="8">
    <location>
        <begin position="591"/>
        <end position="614"/>
    </location>
</feature>
<keyword evidence="2" id="KW-1003">Cell membrane</keyword>
<dbReference type="Pfam" id="PF02687">
    <property type="entry name" value="FtsX"/>
    <property type="match status" value="2"/>
</dbReference>
<feature type="compositionally biased region" description="Basic and acidic residues" evidence="7">
    <location>
        <begin position="425"/>
        <end position="446"/>
    </location>
</feature>
<feature type="transmembrane region" description="Helical" evidence="8">
    <location>
        <begin position="21"/>
        <end position="38"/>
    </location>
</feature>
<feature type="transmembrane region" description="Helical" evidence="8">
    <location>
        <begin position="898"/>
        <end position="918"/>
    </location>
</feature>
<accession>A0A2Y9CA21</accession>